<keyword evidence="2" id="KW-0808">Transferase</keyword>
<protein>
    <submittedName>
        <fullName evidence="2">Putative hydrolase or acyltransferase of alpha/beta superfamily</fullName>
    </submittedName>
</protein>
<dbReference type="GO" id="GO:0016746">
    <property type="term" value="F:acyltransferase activity"/>
    <property type="evidence" value="ECO:0007669"/>
    <property type="project" value="UniProtKB-KW"/>
</dbReference>
<evidence type="ECO:0000313" key="3">
    <source>
        <dbReference type="Proteomes" id="UP000005732"/>
    </source>
</evidence>
<dbReference type="HOGENOM" id="CLU_020336_13_0_5"/>
<dbReference type="PANTHER" id="PTHR43689">
    <property type="entry name" value="HYDROLASE"/>
    <property type="match status" value="1"/>
</dbReference>
<dbReference type="SUPFAM" id="SSF53474">
    <property type="entry name" value="alpha/beta-Hydrolases"/>
    <property type="match status" value="1"/>
</dbReference>
<proteinExistence type="predicted"/>
<dbReference type="InterPro" id="IPR000073">
    <property type="entry name" value="AB_hydrolase_1"/>
</dbReference>
<feature type="domain" description="AB hydrolase-1" evidence="1">
    <location>
        <begin position="78"/>
        <end position="313"/>
    </location>
</feature>
<dbReference type="InterPro" id="IPR029058">
    <property type="entry name" value="AB_hydrolase_fold"/>
</dbReference>
<sequence>MRRFPACRSSPQERLSLVNIMLAEVTALLAPLAAAIGYSSYKARQIEQTYPNIGELTDVGGYRMNAVHVERPENADLPALVFIHGASGNLLDQVVAFRAALEGRAEMLFVDRPGHGYSERGGPENAVPSGQADAIARLMEKRGIEKAVIVGHSFGGAIAAAFGLRHPDKTVGLLFLAPATHPWPGGIDWYYHVATVPVIGWLFNHAIVLPLGLSRLERGTLSVFRPNPRPADYIEKTGPSLVLRPNTFHHNAADFKRLLAYVKEQSPLYAQITAPTVIITGDSDEIVWEHLHSRGLARDISGSELITVRGVGHKPDYLASDVAIAAMEKIAGKQHDLQAIARRAEERLAAASSGQMGVIAPPLGPSVLPETLRGTA</sequence>
<keyword evidence="2" id="KW-0012">Acyltransferase</keyword>
<evidence type="ECO:0000313" key="2">
    <source>
        <dbReference type="EMBL" id="EJC81231.1"/>
    </source>
</evidence>
<gene>
    <name evidence="2" type="ORF">Rleg4DRAFT_2906</name>
</gene>
<accession>J0W679</accession>
<dbReference type="AlphaFoldDB" id="J0W679"/>
<reference evidence="2 3" key="1">
    <citation type="submission" date="2012-02" db="EMBL/GenBank/DDBJ databases">
        <title>Improved High-Quality Draft Sequence of Rhizobium leguminosarum bv. trifolii WSM2297.</title>
        <authorList>
            <consortium name="US DOE Joint Genome Institute"/>
            <person name="Lucas S."/>
            <person name="Han J."/>
            <person name="Lapidus A."/>
            <person name="Cheng J.-F."/>
            <person name="Goodwin L."/>
            <person name="Pitluck S."/>
            <person name="Peters L."/>
            <person name="Ovchinnikova G."/>
            <person name="Zhang X."/>
            <person name="Detter J.C."/>
            <person name="Han C."/>
            <person name="Tapia R."/>
            <person name="Land M."/>
            <person name="Hauser L."/>
            <person name="Kyrpides N."/>
            <person name="Ivanova N."/>
            <person name="Pagani I."/>
            <person name="Brau L."/>
            <person name="Yates R."/>
            <person name="O'Hara G."/>
            <person name="Rui T."/>
            <person name="Howieson J."/>
            <person name="Reeve W."/>
            <person name="Woyke T."/>
        </authorList>
    </citation>
    <scope>NUCLEOTIDE SEQUENCE [LARGE SCALE GENOMIC DNA]</scope>
    <source>
        <strain evidence="2 3">WSM2297</strain>
    </source>
</reference>
<evidence type="ECO:0000259" key="1">
    <source>
        <dbReference type="Pfam" id="PF00561"/>
    </source>
</evidence>
<dbReference type="Proteomes" id="UP000005732">
    <property type="component" value="Unassembled WGS sequence"/>
</dbReference>
<organism evidence="2 3">
    <name type="scientific">Rhizobium leguminosarum bv. trifolii WSM2297</name>
    <dbReference type="NCBI Taxonomy" id="754762"/>
    <lineage>
        <taxon>Bacteria</taxon>
        <taxon>Pseudomonadati</taxon>
        <taxon>Pseudomonadota</taxon>
        <taxon>Alphaproteobacteria</taxon>
        <taxon>Hyphomicrobiales</taxon>
        <taxon>Rhizobiaceae</taxon>
        <taxon>Rhizobium/Agrobacterium group</taxon>
        <taxon>Rhizobium</taxon>
    </lineage>
</organism>
<dbReference type="Gene3D" id="3.40.50.1820">
    <property type="entry name" value="alpha/beta hydrolase"/>
    <property type="match status" value="1"/>
</dbReference>
<dbReference type="Pfam" id="PF00561">
    <property type="entry name" value="Abhydrolase_1"/>
    <property type="match status" value="1"/>
</dbReference>
<dbReference type="EMBL" id="JH719395">
    <property type="protein sequence ID" value="EJC81231.1"/>
    <property type="molecule type" value="Genomic_DNA"/>
</dbReference>
<name>J0W679_RHILT</name>
<keyword evidence="2" id="KW-0378">Hydrolase</keyword>
<dbReference type="PRINTS" id="PR00111">
    <property type="entry name" value="ABHYDROLASE"/>
</dbReference>
<dbReference type="PANTHER" id="PTHR43689:SF8">
    <property type="entry name" value="ALPHA_BETA-HYDROLASES SUPERFAMILY PROTEIN"/>
    <property type="match status" value="1"/>
</dbReference>
<dbReference type="GO" id="GO:0016787">
    <property type="term" value="F:hydrolase activity"/>
    <property type="evidence" value="ECO:0007669"/>
    <property type="project" value="UniProtKB-KW"/>
</dbReference>